<reference evidence="3" key="1">
    <citation type="journal article" date="2019" name="Int. J. Syst. Evol. Microbiol.">
        <title>The Global Catalogue of Microorganisms (GCM) 10K type strain sequencing project: providing services to taxonomists for standard genome sequencing and annotation.</title>
        <authorList>
            <consortium name="The Broad Institute Genomics Platform"/>
            <consortium name="The Broad Institute Genome Sequencing Center for Infectious Disease"/>
            <person name="Wu L."/>
            <person name="Ma J."/>
        </authorList>
    </citation>
    <scope>NUCLEOTIDE SEQUENCE [LARGE SCALE GENOMIC DNA]</scope>
    <source>
        <strain evidence="3">CGMCC 4.7683</strain>
    </source>
</reference>
<organism evidence="2 3">
    <name type="scientific">Amycolatopsis oliviviridis</name>
    <dbReference type="NCBI Taxonomy" id="1471590"/>
    <lineage>
        <taxon>Bacteria</taxon>
        <taxon>Bacillati</taxon>
        <taxon>Actinomycetota</taxon>
        <taxon>Actinomycetes</taxon>
        <taxon>Pseudonocardiales</taxon>
        <taxon>Pseudonocardiaceae</taxon>
        <taxon>Amycolatopsis</taxon>
    </lineage>
</organism>
<evidence type="ECO:0000313" key="3">
    <source>
        <dbReference type="Proteomes" id="UP000635387"/>
    </source>
</evidence>
<name>A0ABQ3M3C0_9PSEU</name>
<protein>
    <submittedName>
        <fullName evidence="2">Uncharacterized protein</fullName>
    </submittedName>
</protein>
<sequence>MENGGSVSVSPDPSGNCHPDDKNFAPDPDPDAKTMTAGQFRIDILPPSRYSGKRR</sequence>
<accession>A0ABQ3M3C0</accession>
<gene>
    <name evidence="2" type="ORF">GCM10017790_70160</name>
</gene>
<evidence type="ECO:0000256" key="1">
    <source>
        <dbReference type="SAM" id="MobiDB-lite"/>
    </source>
</evidence>
<comment type="caution">
    <text evidence="2">The sequence shown here is derived from an EMBL/GenBank/DDBJ whole genome shotgun (WGS) entry which is preliminary data.</text>
</comment>
<keyword evidence="3" id="KW-1185">Reference proteome</keyword>
<proteinExistence type="predicted"/>
<dbReference type="EMBL" id="BNAY01000010">
    <property type="protein sequence ID" value="GHH32681.1"/>
    <property type="molecule type" value="Genomic_DNA"/>
</dbReference>
<dbReference type="Proteomes" id="UP000635387">
    <property type="component" value="Unassembled WGS sequence"/>
</dbReference>
<feature type="region of interest" description="Disordered" evidence="1">
    <location>
        <begin position="1"/>
        <end position="55"/>
    </location>
</feature>
<evidence type="ECO:0000313" key="2">
    <source>
        <dbReference type="EMBL" id="GHH32681.1"/>
    </source>
</evidence>
<feature type="compositionally biased region" description="Low complexity" evidence="1">
    <location>
        <begin position="1"/>
        <end position="15"/>
    </location>
</feature>